<dbReference type="PANTHER" id="PTHR47723">
    <property type="entry name" value="OS05G0353850 PROTEIN"/>
    <property type="match status" value="1"/>
</dbReference>
<accession>A0A165WNM0</accession>
<dbReference type="Gramene" id="KZM97543">
    <property type="protein sequence ID" value="KZM97543"/>
    <property type="gene ID" value="DCAR_015095"/>
</dbReference>
<dbReference type="InterPro" id="IPR002156">
    <property type="entry name" value="RNaseH_domain"/>
</dbReference>
<dbReference type="AlphaFoldDB" id="A0A165WNM0"/>
<gene>
    <name evidence="1" type="ORF">DCAR_0415714</name>
</gene>
<dbReference type="InterPro" id="IPR053151">
    <property type="entry name" value="RNase_H-like"/>
</dbReference>
<keyword evidence="2" id="KW-1185">Reference proteome</keyword>
<sequence>MNGNTTGLGVILRRSNGNMISSIVGSVRRLTPLGNQLWAVFCGMRRAFLGTSRHVIVETDNLEAFGAIKFPNAATSPQVSSIVQQILLLKNNASWNCSIRYVYPRRNGVATYLALLGAELFTRLFFFMEPLGRAAELMDLDIGLGPHDPDLIEAEMVEEELELLEVALAAPQGPMEVGLAADFLAGAAFQMAPNAPDHQEAEIQDFIFEDDVEVEEEGVVM</sequence>
<evidence type="ECO:0000313" key="1">
    <source>
        <dbReference type="EMBL" id="WOG96379.1"/>
    </source>
</evidence>
<dbReference type="GO" id="GO:0004523">
    <property type="term" value="F:RNA-DNA hybrid ribonuclease activity"/>
    <property type="evidence" value="ECO:0007669"/>
    <property type="project" value="InterPro"/>
</dbReference>
<dbReference type="Proteomes" id="UP000077755">
    <property type="component" value="Chromosome 4"/>
</dbReference>
<evidence type="ECO:0000313" key="2">
    <source>
        <dbReference type="Proteomes" id="UP000077755"/>
    </source>
</evidence>
<name>A0A165WNM0_DAUCS</name>
<dbReference type="GO" id="GO:0003676">
    <property type="term" value="F:nucleic acid binding"/>
    <property type="evidence" value="ECO:0007669"/>
    <property type="project" value="InterPro"/>
</dbReference>
<dbReference type="InterPro" id="IPR044730">
    <property type="entry name" value="RNase_H-like_dom_plant"/>
</dbReference>
<dbReference type="Pfam" id="PF13456">
    <property type="entry name" value="RVT_3"/>
    <property type="match status" value="1"/>
</dbReference>
<protein>
    <submittedName>
        <fullName evidence="1">Uncharacterized protein</fullName>
    </submittedName>
</protein>
<reference evidence="1" key="1">
    <citation type="journal article" date="2016" name="Nat. Genet.">
        <title>A high-quality carrot genome assembly provides new insights into carotenoid accumulation and asterid genome evolution.</title>
        <authorList>
            <person name="Iorizzo M."/>
            <person name="Ellison S."/>
            <person name="Senalik D."/>
            <person name="Zeng P."/>
            <person name="Satapoomin P."/>
            <person name="Huang J."/>
            <person name="Bowman M."/>
            <person name="Iovene M."/>
            <person name="Sanseverino W."/>
            <person name="Cavagnaro P."/>
            <person name="Yildiz M."/>
            <person name="Macko-Podgorni A."/>
            <person name="Moranska E."/>
            <person name="Grzebelus E."/>
            <person name="Grzebelus D."/>
            <person name="Ashrafi H."/>
            <person name="Zheng Z."/>
            <person name="Cheng S."/>
            <person name="Spooner D."/>
            <person name="Van Deynze A."/>
            <person name="Simon P."/>
        </authorList>
    </citation>
    <scope>NUCLEOTIDE SEQUENCE</scope>
    <source>
        <tissue evidence="1">Leaf</tissue>
    </source>
</reference>
<reference evidence="1" key="2">
    <citation type="submission" date="2022-03" db="EMBL/GenBank/DDBJ databases">
        <title>Draft title - Genomic analysis of global carrot germplasm unveils the trajectory of domestication and the origin of high carotenoid orange carrot.</title>
        <authorList>
            <person name="Iorizzo M."/>
            <person name="Ellison S."/>
            <person name="Senalik D."/>
            <person name="Macko-Podgorni A."/>
            <person name="Grzebelus D."/>
            <person name="Bostan H."/>
            <person name="Rolling W."/>
            <person name="Curaba J."/>
            <person name="Simon P."/>
        </authorList>
    </citation>
    <scope>NUCLEOTIDE SEQUENCE</scope>
    <source>
        <tissue evidence="1">Leaf</tissue>
    </source>
</reference>
<dbReference type="PANTHER" id="PTHR47723:SF19">
    <property type="entry name" value="POLYNUCLEOTIDYL TRANSFERASE, RIBONUCLEASE H-LIKE SUPERFAMILY PROTEIN"/>
    <property type="match status" value="1"/>
</dbReference>
<organism evidence="1 2">
    <name type="scientific">Daucus carota subsp. sativus</name>
    <name type="common">Carrot</name>
    <dbReference type="NCBI Taxonomy" id="79200"/>
    <lineage>
        <taxon>Eukaryota</taxon>
        <taxon>Viridiplantae</taxon>
        <taxon>Streptophyta</taxon>
        <taxon>Embryophyta</taxon>
        <taxon>Tracheophyta</taxon>
        <taxon>Spermatophyta</taxon>
        <taxon>Magnoliopsida</taxon>
        <taxon>eudicotyledons</taxon>
        <taxon>Gunneridae</taxon>
        <taxon>Pentapetalae</taxon>
        <taxon>asterids</taxon>
        <taxon>campanulids</taxon>
        <taxon>Apiales</taxon>
        <taxon>Apiaceae</taxon>
        <taxon>Apioideae</taxon>
        <taxon>Scandiceae</taxon>
        <taxon>Daucinae</taxon>
        <taxon>Daucus</taxon>
        <taxon>Daucus sect. Daucus</taxon>
    </lineage>
</organism>
<proteinExistence type="predicted"/>
<dbReference type="EMBL" id="CP093346">
    <property type="protein sequence ID" value="WOG96379.1"/>
    <property type="molecule type" value="Genomic_DNA"/>
</dbReference>
<dbReference type="CDD" id="cd06222">
    <property type="entry name" value="RNase_H_like"/>
    <property type="match status" value="1"/>
</dbReference>